<dbReference type="RefSeq" id="WP_127765348.1">
    <property type="nucleotide sequence ID" value="NZ_SADE01000002.1"/>
</dbReference>
<sequence>MTWPPTFSDVPVLETPRLRMRRFRMSDVGTVFNLVSDLSVAKWTARIPHPYERKMAEEWLRDNERLRDQGRSLLFAVTVRGDDSLIGAVSLEIEDDPGHAEIGYYLGRDYWGCGYMTEAARAALDFGFEALGVDVVRANVFEANEASAGVLRKLGFVDLGPSTMDAPARGGIVPVLAYSIDRAVWASLKGEA</sequence>
<name>A0A3S2W8L3_9PROT</name>
<evidence type="ECO:0000313" key="6">
    <source>
        <dbReference type="Proteomes" id="UP000287447"/>
    </source>
</evidence>
<dbReference type="OrthoDB" id="6293260at2"/>
<proteinExistence type="inferred from homology"/>
<protein>
    <submittedName>
        <fullName evidence="5">N-acetyltransferase</fullName>
    </submittedName>
</protein>
<dbReference type="SUPFAM" id="SSF55729">
    <property type="entry name" value="Acyl-CoA N-acyltransferases (Nat)"/>
    <property type="match status" value="1"/>
</dbReference>
<dbReference type="InterPro" id="IPR000182">
    <property type="entry name" value="GNAT_dom"/>
</dbReference>
<dbReference type="PANTHER" id="PTHR43792">
    <property type="entry name" value="GNAT FAMILY, PUTATIVE (AFU_ORTHOLOGUE AFUA_3G00765)-RELATED-RELATED"/>
    <property type="match status" value="1"/>
</dbReference>
<keyword evidence="2" id="KW-0012">Acyltransferase</keyword>
<comment type="similarity">
    <text evidence="3">Belongs to the acetyltransferase family. RimJ subfamily.</text>
</comment>
<feature type="domain" description="N-acetyltransferase" evidence="4">
    <location>
        <begin position="18"/>
        <end position="191"/>
    </location>
</feature>
<keyword evidence="6" id="KW-1185">Reference proteome</keyword>
<dbReference type="PANTHER" id="PTHR43792:SF8">
    <property type="entry name" value="[RIBOSOMAL PROTEIN US5]-ALANINE N-ACETYLTRANSFERASE"/>
    <property type="match status" value="1"/>
</dbReference>
<reference evidence="6" key="1">
    <citation type="submission" date="2019-01" db="EMBL/GenBank/DDBJ databases">
        <title>Gri0909 isolated from a small marine red alga.</title>
        <authorList>
            <person name="Kim J."/>
            <person name="Jeong S.E."/>
            <person name="Jeon C.O."/>
        </authorList>
    </citation>
    <scope>NUCLEOTIDE SEQUENCE [LARGE SCALE GENOMIC DNA]</scope>
    <source>
        <strain evidence="6">Gri0909</strain>
    </source>
</reference>
<organism evidence="5 6">
    <name type="scientific">Hwanghaeella grinnelliae</name>
    <dbReference type="NCBI Taxonomy" id="2500179"/>
    <lineage>
        <taxon>Bacteria</taxon>
        <taxon>Pseudomonadati</taxon>
        <taxon>Pseudomonadota</taxon>
        <taxon>Alphaproteobacteria</taxon>
        <taxon>Rhodospirillales</taxon>
        <taxon>Rhodospirillaceae</taxon>
        <taxon>Hwanghaeella</taxon>
    </lineage>
</organism>
<dbReference type="Proteomes" id="UP000287447">
    <property type="component" value="Unassembled WGS sequence"/>
</dbReference>
<evidence type="ECO:0000256" key="1">
    <source>
        <dbReference type="ARBA" id="ARBA00022679"/>
    </source>
</evidence>
<evidence type="ECO:0000256" key="3">
    <source>
        <dbReference type="ARBA" id="ARBA00038502"/>
    </source>
</evidence>
<keyword evidence="1 5" id="KW-0808">Transferase</keyword>
<evidence type="ECO:0000313" key="5">
    <source>
        <dbReference type="EMBL" id="RVU35871.1"/>
    </source>
</evidence>
<dbReference type="GO" id="GO:0016747">
    <property type="term" value="F:acyltransferase activity, transferring groups other than amino-acyl groups"/>
    <property type="evidence" value="ECO:0007669"/>
    <property type="project" value="InterPro"/>
</dbReference>
<gene>
    <name evidence="5" type="ORF">EOI86_11455</name>
</gene>
<comment type="caution">
    <text evidence="5">The sequence shown here is derived from an EMBL/GenBank/DDBJ whole genome shotgun (WGS) entry which is preliminary data.</text>
</comment>
<dbReference type="Pfam" id="PF13302">
    <property type="entry name" value="Acetyltransf_3"/>
    <property type="match status" value="1"/>
</dbReference>
<dbReference type="AlphaFoldDB" id="A0A3S2W8L3"/>
<evidence type="ECO:0000256" key="2">
    <source>
        <dbReference type="ARBA" id="ARBA00023315"/>
    </source>
</evidence>
<dbReference type="Gene3D" id="3.40.630.30">
    <property type="match status" value="1"/>
</dbReference>
<dbReference type="InterPro" id="IPR051531">
    <property type="entry name" value="N-acetyltransferase"/>
</dbReference>
<dbReference type="InterPro" id="IPR016181">
    <property type="entry name" value="Acyl_CoA_acyltransferase"/>
</dbReference>
<dbReference type="EMBL" id="SADE01000002">
    <property type="protein sequence ID" value="RVU35871.1"/>
    <property type="molecule type" value="Genomic_DNA"/>
</dbReference>
<evidence type="ECO:0000259" key="4">
    <source>
        <dbReference type="PROSITE" id="PS51186"/>
    </source>
</evidence>
<accession>A0A3S2W8L3</accession>
<dbReference type="PROSITE" id="PS51186">
    <property type="entry name" value="GNAT"/>
    <property type="match status" value="1"/>
</dbReference>